<dbReference type="PANTHER" id="PTHR35011">
    <property type="entry name" value="2,3-DIKETO-L-GULONATE TRAP TRANSPORTER SMALL PERMEASE PROTEIN YIAM"/>
    <property type="match status" value="1"/>
</dbReference>
<name>A0A0C2VML3_9BACL</name>
<evidence type="ECO:0000256" key="9">
    <source>
        <dbReference type="SAM" id="Phobius"/>
    </source>
</evidence>
<evidence type="ECO:0000256" key="3">
    <source>
        <dbReference type="ARBA" id="ARBA00022475"/>
    </source>
</evidence>
<evidence type="ECO:0000256" key="2">
    <source>
        <dbReference type="ARBA" id="ARBA00022448"/>
    </source>
</evidence>
<evidence type="ECO:0000256" key="6">
    <source>
        <dbReference type="ARBA" id="ARBA00022989"/>
    </source>
</evidence>
<dbReference type="Proteomes" id="UP000031938">
    <property type="component" value="Unassembled WGS sequence"/>
</dbReference>
<dbReference type="InterPro" id="IPR055348">
    <property type="entry name" value="DctQ"/>
</dbReference>
<evidence type="ECO:0000313" key="11">
    <source>
        <dbReference type="EMBL" id="KIL45243.1"/>
    </source>
</evidence>
<proteinExistence type="inferred from homology"/>
<protein>
    <recommendedName>
        <fullName evidence="10">Tripartite ATP-independent periplasmic transporters DctQ component domain-containing protein</fullName>
    </recommendedName>
</protein>
<evidence type="ECO:0000313" key="12">
    <source>
        <dbReference type="Proteomes" id="UP000031938"/>
    </source>
</evidence>
<feature type="domain" description="Tripartite ATP-independent periplasmic transporters DctQ component" evidence="10">
    <location>
        <begin position="23"/>
        <end position="152"/>
    </location>
</feature>
<dbReference type="RefSeq" id="WP_041089549.1">
    <property type="nucleotide sequence ID" value="NZ_JXRP01000018.1"/>
</dbReference>
<keyword evidence="7 9" id="KW-0472">Membrane</keyword>
<evidence type="ECO:0000259" key="10">
    <source>
        <dbReference type="Pfam" id="PF04290"/>
    </source>
</evidence>
<dbReference type="GO" id="GO:0022857">
    <property type="term" value="F:transmembrane transporter activity"/>
    <property type="evidence" value="ECO:0007669"/>
    <property type="project" value="TreeGrafter"/>
</dbReference>
<sequence>MNVVKKIDQNFEEYICIALFSIMTLLVSAQIFARFIFNFPLEWSEELSRFVFIWLVYVAIALAAKHNRHLKMEIGEKTIAKKTGNWIYYFSDVIWLTFNVFMIFYGTQMVQTLLGSIQVSAVTRINMGLVYIIVPIGFTIMSLRIIQNMIRRRNTASQPDHIQGSVVDNELDVQDKIKNVF</sequence>
<dbReference type="InterPro" id="IPR007387">
    <property type="entry name" value="TRAP_DctQ"/>
</dbReference>
<keyword evidence="3" id="KW-1003">Cell membrane</keyword>
<feature type="transmembrane region" description="Helical" evidence="9">
    <location>
        <begin position="47"/>
        <end position="65"/>
    </location>
</feature>
<reference evidence="11 12" key="1">
    <citation type="submission" date="2015-01" db="EMBL/GenBank/DDBJ databases">
        <title>Genome sequencing of Jeotgalibacillus soli.</title>
        <authorList>
            <person name="Goh K.M."/>
            <person name="Chan K.-G."/>
            <person name="Yaakop A.S."/>
            <person name="Ee R."/>
            <person name="Gan H.M."/>
            <person name="Chan C.S."/>
        </authorList>
    </citation>
    <scope>NUCLEOTIDE SEQUENCE [LARGE SCALE GENOMIC DNA]</scope>
    <source>
        <strain evidence="11 12">P9</strain>
    </source>
</reference>
<evidence type="ECO:0000256" key="5">
    <source>
        <dbReference type="ARBA" id="ARBA00022692"/>
    </source>
</evidence>
<comment type="similarity">
    <text evidence="8">Belongs to the TRAP transporter small permease family.</text>
</comment>
<accession>A0A0C2VML3</accession>
<dbReference type="Pfam" id="PF04290">
    <property type="entry name" value="DctQ"/>
    <property type="match status" value="1"/>
</dbReference>
<evidence type="ECO:0000256" key="7">
    <source>
        <dbReference type="ARBA" id="ARBA00023136"/>
    </source>
</evidence>
<feature type="transmembrane region" description="Helical" evidence="9">
    <location>
        <begin position="14"/>
        <end position="35"/>
    </location>
</feature>
<evidence type="ECO:0000256" key="8">
    <source>
        <dbReference type="ARBA" id="ARBA00038436"/>
    </source>
</evidence>
<keyword evidence="4" id="KW-0997">Cell inner membrane</keyword>
<feature type="transmembrane region" description="Helical" evidence="9">
    <location>
        <begin position="86"/>
        <end position="105"/>
    </location>
</feature>
<dbReference type="GO" id="GO:0015740">
    <property type="term" value="P:C4-dicarboxylate transport"/>
    <property type="evidence" value="ECO:0007669"/>
    <property type="project" value="TreeGrafter"/>
</dbReference>
<keyword evidence="12" id="KW-1185">Reference proteome</keyword>
<dbReference type="OrthoDB" id="9815614at2"/>
<organism evidence="11 12">
    <name type="scientific">Jeotgalibacillus soli</name>
    <dbReference type="NCBI Taxonomy" id="889306"/>
    <lineage>
        <taxon>Bacteria</taxon>
        <taxon>Bacillati</taxon>
        <taxon>Bacillota</taxon>
        <taxon>Bacilli</taxon>
        <taxon>Bacillales</taxon>
        <taxon>Caryophanaceae</taxon>
        <taxon>Jeotgalibacillus</taxon>
    </lineage>
</organism>
<dbReference type="PATRIC" id="fig|889306.3.peg.2799"/>
<evidence type="ECO:0000256" key="1">
    <source>
        <dbReference type="ARBA" id="ARBA00004429"/>
    </source>
</evidence>
<dbReference type="EMBL" id="JXRP01000018">
    <property type="protein sequence ID" value="KIL45243.1"/>
    <property type="molecule type" value="Genomic_DNA"/>
</dbReference>
<keyword evidence="6 9" id="KW-1133">Transmembrane helix</keyword>
<dbReference type="AlphaFoldDB" id="A0A0C2VML3"/>
<comment type="caution">
    <text evidence="11">The sequence shown here is derived from an EMBL/GenBank/DDBJ whole genome shotgun (WGS) entry which is preliminary data.</text>
</comment>
<feature type="transmembrane region" description="Helical" evidence="9">
    <location>
        <begin position="125"/>
        <end position="146"/>
    </location>
</feature>
<evidence type="ECO:0000256" key="4">
    <source>
        <dbReference type="ARBA" id="ARBA00022519"/>
    </source>
</evidence>
<dbReference type="GO" id="GO:0005886">
    <property type="term" value="C:plasma membrane"/>
    <property type="evidence" value="ECO:0007669"/>
    <property type="project" value="UniProtKB-SubCell"/>
</dbReference>
<keyword evidence="2" id="KW-0813">Transport</keyword>
<gene>
    <name evidence="11" type="ORF">KP78_27870</name>
</gene>
<keyword evidence="5 9" id="KW-0812">Transmembrane</keyword>
<dbReference type="PANTHER" id="PTHR35011:SF2">
    <property type="entry name" value="2,3-DIKETO-L-GULONATE TRAP TRANSPORTER SMALL PERMEASE PROTEIN YIAM"/>
    <property type="match status" value="1"/>
</dbReference>
<dbReference type="STRING" id="889306.KP78_27870"/>
<comment type="subcellular location">
    <subcellularLocation>
        <location evidence="1">Cell inner membrane</location>
        <topology evidence="1">Multi-pass membrane protein</topology>
    </subcellularLocation>
</comment>